<reference evidence="5" key="1">
    <citation type="journal article" date="2021" name="Cell">
        <title>Tracing the genetic footprints of vertebrate landing in non-teleost ray-finned fishes.</title>
        <authorList>
            <person name="Bi X."/>
            <person name="Wang K."/>
            <person name="Yang L."/>
            <person name="Pan H."/>
            <person name="Jiang H."/>
            <person name="Wei Q."/>
            <person name="Fang M."/>
            <person name="Yu H."/>
            <person name="Zhu C."/>
            <person name="Cai Y."/>
            <person name="He Y."/>
            <person name="Gan X."/>
            <person name="Zeng H."/>
            <person name="Yu D."/>
            <person name="Zhu Y."/>
            <person name="Jiang H."/>
            <person name="Qiu Q."/>
            <person name="Yang H."/>
            <person name="Zhang Y.E."/>
            <person name="Wang W."/>
            <person name="Zhu M."/>
            <person name="He S."/>
            <person name="Zhang G."/>
        </authorList>
    </citation>
    <scope>NUCLEOTIDE SEQUENCE</scope>
    <source>
        <strain evidence="5">Bchr_001</strain>
    </source>
</reference>
<evidence type="ECO:0000256" key="1">
    <source>
        <dbReference type="ARBA" id="ARBA00022859"/>
    </source>
</evidence>
<feature type="non-terminal residue" evidence="5">
    <location>
        <position position="1"/>
    </location>
</feature>
<dbReference type="InterPro" id="IPR013106">
    <property type="entry name" value="Ig_V-set"/>
</dbReference>
<dbReference type="PANTHER" id="PTHR23266">
    <property type="entry name" value="IMMUNOGLOBULIN HEAVY CHAIN"/>
    <property type="match status" value="1"/>
</dbReference>
<dbReference type="InterPro" id="IPR007110">
    <property type="entry name" value="Ig-like_dom"/>
</dbReference>
<name>A0ABS2YYF2_POLSE</name>
<protein>
    <submittedName>
        <fullName evidence="5">HV146 protein</fullName>
    </submittedName>
</protein>
<evidence type="ECO:0000313" key="5">
    <source>
        <dbReference type="EMBL" id="MBN3291826.1"/>
    </source>
</evidence>
<dbReference type="Pfam" id="PF07686">
    <property type="entry name" value="V-set"/>
    <property type="match status" value="1"/>
</dbReference>
<dbReference type="Proteomes" id="UP001166052">
    <property type="component" value="Unassembled WGS sequence"/>
</dbReference>
<proteinExistence type="predicted"/>
<comment type="caution">
    <text evidence="5">The sequence shown here is derived from an EMBL/GenBank/DDBJ whole genome shotgun (WGS) entry which is preliminary data.</text>
</comment>
<gene>
    <name evidence="5" type="primary">Ighv146_1</name>
    <name evidence="5" type="ORF">GTO92_0015329</name>
</gene>
<feature type="domain" description="Ig-like" evidence="4">
    <location>
        <begin position="13"/>
        <end position="92"/>
    </location>
</feature>
<keyword evidence="2" id="KW-1064">Adaptive immunity</keyword>
<evidence type="ECO:0000256" key="3">
    <source>
        <dbReference type="ARBA" id="ARBA00043265"/>
    </source>
</evidence>
<accession>A0ABS2YYF2</accession>
<dbReference type="EMBL" id="JAAWVN010014248">
    <property type="protein sequence ID" value="MBN3291826.1"/>
    <property type="molecule type" value="Genomic_DNA"/>
</dbReference>
<dbReference type="PROSITE" id="PS50835">
    <property type="entry name" value="IG_LIKE"/>
    <property type="match status" value="1"/>
</dbReference>
<dbReference type="InterPro" id="IPR036179">
    <property type="entry name" value="Ig-like_dom_sf"/>
</dbReference>
<dbReference type="InterPro" id="IPR013783">
    <property type="entry name" value="Ig-like_fold"/>
</dbReference>
<dbReference type="SUPFAM" id="SSF48726">
    <property type="entry name" value="Immunoglobulin"/>
    <property type="match status" value="1"/>
</dbReference>
<dbReference type="InterPro" id="IPR050199">
    <property type="entry name" value="IgHV"/>
</dbReference>
<dbReference type="SMART" id="SM00406">
    <property type="entry name" value="IGv"/>
    <property type="match status" value="1"/>
</dbReference>
<sequence>FFLIIISFSDAVSDILMTQSSPQVKKPGEAFKISCSISGFTMTSYYMHWIRQAPGKGLEWVDRFTITEDVQSSTLYLQGNNLKTEDTAVYYCARGPHCDTYIKQQYKNDGAIKYVCHNQ</sequence>
<keyword evidence="1" id="KW-0391">Immunity</keyword>
<evidence type="ECO:0000256" key="2">
    <source>
        <dbReference type="ARBA" id="ARBA00023130"/>
    </source>
</evidence>
<organism evidence="5 6">
    <name type="scientific">Polypterus senegalus</name>
    <name type="common">Senegal bichir</name>
    <dbReference type="NCBI Taxonomy" id="55291"/>
    <lineage>
        <taxon>Eukaryota</taxon>
        <taxon>Metazoa</taxon>
        <taxon>Chordata</taxon>
        <taxon>Craniata</taxon>
        <taxon>Vertebrata</taxon>
        <taxon>Euteleostomi</taxon>
        <taxon>Actinopterygii</taxon>
        <taxon>Polypteriformes</taxon>
        <taxon>Polypteridae</taxon>
        <taxon>Polypterus</taxon>
    </lineage>
</organism>
<feature type="non-terminal residue" evidence="5">
    <location>
        <position position="119"/>
    </location>
</feature>
<keyword evidence="6" id="KW-1185">Reference proteome</keyword>
<evidence type="ECO:0000259" key="4">
    <source>
        <dbReference type="PROSITE" id="PS50835"/>
    </source>
</evidence>
<evidence type="ECO:0000313" key="6">
    <source>
        <dbReference type="Proteomes" id="UP001166052"/>
    </source>
</evidence>
<dbReference type="Gene3D" id="2.60.40.10">
    <property type="entry name" value="Immunoglobulins"/>
    <property type="match status" value="2"/>
</dbReference>
<keyword evidence="3" id="KW-1280">Immunoglobulin</keyword>